<gene>
    <name evidence="1" type="ORF">ES692_12570</name>
</gene>
<reference evidence="1 2" key="1">
    <citation type="submission" date="2019-08" db="EMBL/GenBank/DDBJ databases">
        <title>Genome of Psychroserpens burtonensis ACAM 167.</title>
        <authorList>
            <person name="Bowman J.P."/>
        </authorList>
    </citation>
    <scope>NUCLEOTIDE SEQUENCE [LARGE SCALE GENOMIC DNA]</scope>
    <source>
        <strain evidence="1 2">ACAM 167</strain>
    </source>
</reference>
<organism evidence="1 2">
    <name type="scientific">Psychroserpens burtonensis</name>
    <dbReference type="NCBI Taxonomy" id="49278"/>
    <lineage>
        <taxon>Bacteria</taxon>
        <taxon>Pseudomonadati</taxon>
        <taxon>Bacteroidota</taxon>
        <taxon>Flavobacteriia</taxon>
        <taxon>Flavobacteriales</taxon>
        <taxon>Flavobacteriaceae</taxon>
        <taxon>Psychroserpens</taxon>
    </lineage>
</organism>
<dbReference type="PANTHER" id="PTHR33361">
    <property type="entry name" value="GLR0591 PROTEIN"/>
    <property type="match status" value="1"/>
</dbReference>
<sequence>MKNIIFLISIAILTSCNKVKKESKIEKESASIDDIANQYIQHLFKYNPELGTFYQIENSDNIGLSDNSHEGLEKVERAEDSLFTALKSINPNSLDNNQNITYQLLKAEMQGSINQRICKKQLWSINHLDAFYTWYQYIGQTQPVGDSIGRAHTLLRWEKIPNYIHNDMVNNKKGLEEGYALPKPVVELVIEQMEQLVSSSIESNVFYMPALRDSNLVFQNKIKNQIETNIIPEIKIYLNFMKDEYLPKARTELSISTIPYGNDCYAAMLSASTTLKNSPEEIYAWGEEAISERETTIKKLGAKLYNSDDLQLIKESFANDSSNYFETKTELLADAQSAINRAKIKSKDYFNLYPKADVILEPISEIEEKTGYSRYLSASDDGTRPATYIQATYQPKKQVKGAVESTAFHETYPGHHLQIAISRELVKSHPVTKYLGNSGFSEGWARYTETLSDEMGLYSSDNHRIAMYMGLPTGMVVDPGIHYKNWTREEAIDYTLSKQTSMTRQDAERYVDRISVWPGQMTTYGVGERFFMILRKKAEKELGKNFDIKEFHDTCLKNGTVPLDFLTEEVEEYIKTKANNVYKK</sequence>
<comment type="caution">
    <text evidence="1">The sequence shown here is derived from an EMBL/GenBank/DDBJ whole genome shotgun (WGS) entry which is preliminary data.</text>
</comment>
<keyword evidence="2" id="KW-1185">Reference proteome</keyword>
<dbReference type="EMBL" id="VOSB01000017">
    <property type="protein sequence ID" value="TXE16603.1"/>
    <property type="molecule type" value="Genomic_DNA"/>
</dbReference>
<protein>
    <submittedName>
        <fullName evidence="1">DUF885 domain-containing protein</fullName>
    </submittedName>
</protein>
<dbReference type="PROSITE" id="PS51257">
    <property type="entry name" value="PROKAR_LIPOPROTEIN"/>
    <property type="match status" value="1"/>
</dbReference>
<name>A0A5C7B8H6_9FLAO</name>
<proteinExistence type="predicted"/>
<dbReference type="RefSeq" id="WP_147231846.1">
    <property type="nucleotide sequence ID" value="NZ_VOSB01000017.1"/>
</dbReference>
<evidence type="ECO:0000313" key="1">
    <source>
        <dbReference type="EMBL" id="TXE16603.1"/>
    </source>
</evidence>
<dbReference type="Proteomes" id="UP000321938">
    <property type="component" value="Unassembled WGS sequence"/>
</dbReference>
<dbReference type="InterPro" id="IPR010281">
    <property type="entry name" value="DUF885"/>
</dbReference>
<dbReference type="Pfam" id="PF05960">
    <property type="entry name" value="DUF885"/>
    <property type="match status" value="1"/>
</dbReference>
<accession>A0A5C7B8H6</accession>
<dbReference type="OrthoDB" id="9760040at2"/>
<dbReference type="AlphaFoldDB" id="A0A5C7B8H6"/>
<evidence type="ECO:0000313" key="2">
    <source>
        <dbReference type="Proteomes" id="UP000321938"/>
    </source>
</evidence>
<dbReference type="PANTHER" id="PTHR33361:SF2">
    <property type="entry name" value="DUF885 DOMAIN-CONTAINING PROTEIN"/>
    <property type="match status" value="1"/>
</dbReference>